<evidence type="ECO:0000313" key="2">
    <source>
        <dbReference type="EMBL" id="CEK58939.1"/>
    </source>
</evidence>
<reference evidence="2" key="1">
    <citation type="submission" date="2014-12" db="EMBL/GenBank/DDBJ databases">
        <title>Insight into the proteome of Arion vulgaris.</title>
        <authorList>
            <person name="Aradska J."/>
            <person name="Bulat T."/>
            <person name="Smidak R."/>
            <person name="Sarate P."/>
            <person name="Gangsoo J."/>
            <person name="Sialana F."/>
            <person name="Bilban M."/>
            <person name="Lubec G."/>
        </authorList>
    </citation>
    <scope>NUCLEOTIDE SEQUENCE</scope>
    <source>
        <tissue evidence="2">Skin</tissue>
    </source>
</reference>
<protein>
    <submittedName>
        <fullName evidence="2">Uncharacterized protein</fullName>
    </submittedName>
</protein>
<organism evidence="2">
    <name type="scientific">Arion vulgaris</name>
    <dbReference type="NCBI Taxonomy" id="1028688"/>
    <lineage>
        <taxon>Eukaryota</taxon>
        <taxon>Metazoa</taxon>
        <taxon>Spiralia</taxon>
        <taxon>Lophotrochozoa</taxon>
        <taxon>Mollusca</taxon>
        <taxon>Gastropoda</taxon>
        <taxon>Heterobranchia</taxon>
        <taxon>Euthyneura</taxon>
        <taxon>Panpulmonata</taxon>
        <taxon>Eupulmonata</taxon>
        <taxon>Stylommatophora</taxon>
        <taxon>Helicina</taxon>
        <taxon>Arionoidea</taxon>
        <taxon>Arionidae</taxon>
        <taxon>Arion</taxon>
    </lineage>
</organism>
<accession>A0A0B6YRS5</accession>
<dbReference type="EMBL" id="HACG01012074">
    <property type="protein sequence ID" value="CEK58939.1"/>
    <property type="molecule type" value="Transcribed_RNA"/>
</dbReference>
<sequence length="304" mass="31418">MCQLYRIMLSVSVILVSTQCRIAQVEKRLLINLSGELPVNDETNDEDKDLNNGVLESFLKDQAVSDGILDDSTGILPGFGIRRNISSGTDLLENDNADGHEGKGLLESILGGNDGGLLGGQGGILEGLLGSNDGGLEGLIGGQSGIFKNLLGSNDGILEELLGSNSGILKGLLGGSGGILKGLFGSNGEILKNIIGGKGLIGGLLGGKSGILGGVLTNLEGLLNGLLKKVMCLVAGLLKTVYKLAQDLANVLNEVDATDTKALNKALATLPLNQVCSVCHTLKNRVAAKGCKDYCSRSTCGWKF</sequence>
<feature type="chain" id="PRO_5002110592" evidence="1">
    <location>
        <begin position="24"/>
        <end position="304"/>
    </location>
</feature>
<name>A0A0B6YRS5_9EUPU</name>
<gene>
    <name evidence="2" type="primary">ORF34664</name>
</gene>
<keyword evidence="1" id="KW-0732">Signal</keyword>
<feature type="signal peptide" evidence="1">
    <location>
        <begin position="1"/>
        <end position="23"/>
    </location>
</feature>
<evidence type="ECO:0000256" key="1">
    <source>
        <dbReference type="SAM" id="SignalP"/>
    </source>
</evidence>
<proteinExistence type="predicted"/>
<dbReference type="AlphaFoldDB" id="A0A0B6YRS5"/>